<dbReference type="SUPFAM" id="SSF81383">
    <property type="entry name" value="F-box domain"/>
    <property type="match status" value="1"/>
</dbReference>
<organism evidence="3 4">
    <name type="scientific">Entomortierella parvispora</name>
    <dbReference type="NCBI Taxonomy" id="205924"/>
    <lineage>
        <taxon>Eukaryota</taxon>
        <taxon>Fungi</taxon>
        <taxon>Fungi incertae sedis</taxon>
        <taxon>Mucoromycota</taxon>
        <taxon>Mortierellomycotina</taxon>
        <taxon>Mortierellomycetes</taxon>
        <taxon>Mortierellales</taxon>
        <taxon>Mortierellaceae</taxon>
        <taxon>Entomortierella</taxon>
    </lineage>
</organism>
<dbReference type="CDD" id="cd09917">
    <property type="entry name" value="F-box_SF"/>
    <property type="match status" value="1"/>
</dbReference>
<gene>
    <name evidence="3" type="ORF">EMPS_07180</name>
</gene>
<dbReference type="Proteomes" id="UP000827284">
    <property type="component" value="Unassembled WGS sequence"/>
</dbReference>
<dbReference type="InterPro" id="IPR001810">
    <property type="entry name" value="F-box_dom"/>
</dbReference>
<evidence type="ECO:0000313" key="4">
    <source>
        <dbReference type="Proteomes" id="UP000827284"/>
    </source>
</evidence>
<dbReference type="Gene3D" id="3.80.10.10">
    <property type="entry name" value="Ribonuclease Inhibitor"/>
    <property type="match status" value="1"/>
</dbReference>
<dbReference type="EMBL" id="BQFW01000009">
    <property type="protein sequence ID" value="GJJ74822.1"/>
    <property type="molecule type" value="Genomic_DNA"/>
</dbReference>
<keyword evidence="4" id="KW-1185">Reference proteome</keyword>
<reference evidence="3" key="2">
    <citation type="journal article" date="2022" name="Microbiol. Resour. Announc.">
        <title>Whole-Genome Sequence of Entomortierella parvispora E1425, a Mucoromycotan Fungus Associated with Burkholderiaceae-Related Endosymbiotic Bacteria.</title>
        <authorList>
            <person name="Herlambang A."/>
            <person name="Guo Y."/>
            <person name="Takashima Y."/>
            <person name="Narisawa K."/>
            <person name="Ohta H."/>
            <person name="Nishizawa T."/>
        </authorList>
    </citation>
    <scope>NUCLEOTIDE SEQUENCE</scope>
    <source>
        <strain evidence="3">E1425</strain>
    </source>
</reference>
<name>A0A9P3HEE5_9FUNG</name>
<dbReference type="InterPro" id="IPR036047">
    <property type="entry name" value="F-box-like_dom_sf"/>
</dbReference>
<sequence length="731" mass="82339">MSHRANKKIFGGTAKKEHATTTKTLSPSKKQSPSPFEITEIVMHIFSFLDQYTLLTVAAHVCTLWFCIARPLLRHHLQLRSVGSKAYKCFRKRLLQADSLFVGLKFGPWKHSTFGYESKLWNQLAMPLVCRSLKTSIYERLQELSMDMPLGAKSAPLELILTQCPRLLSLSLGCLQGSLQERRNRFPHVLHPPTVGSLHQNNHLKQPLPLRLLFLSSVRLSPKAFLSYMPFLRHLTDLSLLDIRDSWHPQALVTAAMNATTAAALLLHLADTAANPEQESALLLPHASFWTVVGRQCPELERICFNCRDAMTTGGYATVPMELFPSVTAWGVDYRCIDASNPSWRALTLRAVENRLTSLEILPGNPTAGFQPLAGDRDRDNLLWRLLRESPSLEHFKAGHIPMSTEVLWGNRAHAGDGTFRASAANVWRCRRLKTLTLNLNSGSEDLTVAENNIVTRRIFGYLGRVCPQLEDLTLVVPCRLYAMESGLCLLTRLKDLRRLAIYTSIPDYYTSFEKSQRQDFVWMQGIAYHRGSVTAYEQQLVSPAQVGLRCRRVSAYEDYKLCVEKVRTWSTTFPDAGSFAPGTPSQVEERRRKMQQQQASNEYLSSFEDPESPISPEALSKVDGLVDMEFCGSFLDMEALLLARLDRFQKEANKWEDISGQWKDAAPGPEGAQPWPRLERILLSNGSLEREGLKSVQSQAALAQKAMGALRPDINIICQHSESPHLLIDI</sequence>
<protein>
    <recommendedName>
        <fullName evidence="2">F-box domain-containing protein</fullName>
    </recommendedName>
</protein>
<feature type="region of interest" description="Disordered" evidence="1">
    <location>
        <begin position="1"/>
        <end position="33"/>
    </location>
</feature>
<evidence type="ECO:0000313" key="3">
    <source>
        <dbReference type="EMBL" id="GJJ74822.1"/>
    </source>
</evidence>
<dbReference type="AlphaFoldDB" id="A0A9P3HEE5"/>
<accession>A0A9P3HEE5</accession>
<dbReference type="Pfam" id="PF12937">
    <property type="entry name" value="F-box-like"/>
    <property type="match status" value="1"/>
</dbReference>
<evidence type="ECO:0000259" key="2">
    <source>
        <dbReference type="Pfam" id="PF12937"/>
    </source>
</evidence>
<comment type="caution">
    <text evidence="3">The sequence shown here is derived from an EMBL/GenBank/DDBJ whole genome shotgun (WGS) entry which is preliminary data.</text>
</comment>
<reference evidence="3" key="1">
    <citation type="submission" date="2021-11" db="EMBL/GenBank/DDBJ databases">
        <authorList>
            <person name="Herlambang A."/>
            <person name="Guo Y."/>
            <person name="Takashima Y."/>
            <person name="Nishizawa T."/>
        </authorList>
    </citation>
    <scope>NUCLEOTIDE SEQUENCE</scope>
    <source>
        <strain evidence="3">E1425</strain>
    </source>
</reference>
<feature type="region of interest" description="Disordered" evidence="1">
    <location>
        <begin position="593"/>
        <end position="613"/>
    </location>
</feature>
<evidence type="ECO:0000256" key="1">
    <source>
        <dbReference type="SAM" id="MobiDB-lite"/>
    </source>
</evidence>
<proteinExistence type="predicted"/>
<dbReference type="OrthoDB" id="2449538at2759"/>
<feature type="domain" description="F-box" evidence="2">
    <location>
        <begin position="39"/>
        <end position="77"/>
    </location>
</feature>
<dbReference type="InterPro" id="IPR032675">
    <property type="entry name" value="LRR_dom_sf"/>
</dbReference>
<feature type="compositionally biased region" description="Polar residues" evidence="1">
    <location>
        <begin position="596"/>
        <end position="605"/>
    </location>
</feature>